<comment type="cofactor">
    <cofactor evidence="1">
        <name>heme b</name>
        <dbReference type="ChEBI" id="CHEBI:60344"/>
    </cofactor>
</comment>
<dbReference type="GO" id="GO:0004601">
    <property type="term" value="F:peroxidase activity"/>
    <property type="evidence" value="ECO:0007669"/>
    <property type="project" value="UniProtKB-KW"/>
</dbReference>
<feature type="domain" description="Heme haloperoxidase family profile" evidence="9">
    <location>
        <begin position="72"/>
        <end position="314"/>
    </location>
</feature>
<evidence type="ECO:0000256" key="2">
    <source>
        <dbReference type="ARBA" id="ARBA00022559"/>
    </source>
</evidence>
<keyword evidence="4" id="KW-0479">Metal-binding</keyword>
<organism evidence="10 11">
    <name type="scientific">Xylaria flabelliformis</name>
    <dbReference type="NCBI Taxonomy" id="2512241"/>
    <lineage>
        <taxon>Eukaryota</taxon>
        <taxon>Fungi</taxon>
        <taxon>Dikarya</taxon>
        <taxon>Ascomycota</taxon>
        <taxon>Pezizomycotina</taxon>
        <taxon>Sordariomycetes</taxon>
        <taxon>Xylariomycetidae</taxon>
        <taxon>Xylariales</taxon>
        <taxon>Xylariaceae</taxon>
        <taxon>Xylaria</taxon>
    </lineage>
</organism>
<dbReference type="Proteomes" id="UP000319160">
    <property type="component" value="Unassembled WGS sequence"/>
</dbReference>
<keyword evidence="6" id="KW-0408">Iron</keyword>
<dbReference type="GO" id="GO:0046872">
    <property type="term" value="F:metal ion binding"/>
    <property type="evidence" value="ECO:0007669"/>
    <property type="project" value="UniProtKB-KW"/>
</dbReference>
<dbReference type="SUPFAM" id="SSF56601">
    <property type="entry name" value="beta-lactamase/transpeptidase-like"/>
    <property type="match status" value="1"/>
</dbReference>
<dbReference type="Gene3D" id="1.10.489.10">
    <property type="entry name" value="Chloroperoxidase-like"/>
    <property type="match status" value="1"/>
</dbReference>
<evidence type="ECO:0000256" key="1">
    <source>
        <dbReference type="ARBA" id="ARBA00001970"/>
    </source>
</evidence>
<dbReference type="PANTHER" id="PTHR33577">
    <property type="entry name" value="STERIGMATOCYSTIN BIOSYNTHESIS PEROXIDASE STCC-RELATED"/>
    <property type="match status" value="1"/>
</dbReference>
<keyword evidence="8" id="KW-0732">Signal</keyword>
<dbReference type="InterPro" id="IPR012338">
    <property type="entry name" value="Beta-lactam/transpept-like"/>
</dbReference>
<evidence type="ECO:0000256" key="4">
    <source>
        <dbReference type="ARBA" id="ARBA00022723"/>
    </source>
</evidence>
<dbReference type="OrthoDB" id="407298at2759"/>
<evidence type="ECO:0000256" key="6">
    <source>
        <dbReference type="ARBA" id="ARBA00023004"/>
    </source>
</evidence>
<evidence type="ECO:0000313" key="10">
    <source>
        <dbReference type="EMBL" id="TRX94370.1"/>
    </source>
</evidence>
<evidence type="ECO:0000256" key="5">
    <source>
        <dbReference type="ARBA" id="ARBA00023002"/>
    </source>
</evidence>
<keyword evidence="11" id="KW-1185">Reference proteome</keyword>
<dbReference type="AlphaFoldDB" id="A0A553I2E1"/>
<dbReference type="EMBL" id="VFLP01000023">
    <property type="protein sequence ID" value="TRX94370.1"/>
    <property type="molecule type" value="Genomic_DNA"/>
</dbReference>
<reference evidence="11" key="1">
    <citation type="submission" date="2019-06" db="EMBL/GenBank/DDBJ databases">
        <title>Draft genome sequence of the griseofulvin-producing fungus Xylaria cubensis strain G536.</title>
        <authorList>
            <person name="Mead M.E."/>
            <person name="Raja H.A."/>
            <person name="Steenwyk J.L."/>
            <person name="Knowles S.L."/>
            <person name="Oberlies N.H."/>
            <person name="Rokas A."/>
        </authorList>
    </citation>
    <scope>NUCLEOTIDE SEQUENCE [LARGE SCALE GENOMIC DNA]</scope>
    <source>
        <strain evidence="11">G536</strain>
    </source>
</reference>
<sequence>MKVSSLLLLAVLEAGGVSAFPAHLSEAFLHLRGSSEAQAQARGISDCPFAKRQAAGVIPPFDAEQQYVSNTGKHAFVAPSATDLRGPCPGLNAMANHGYLPHNGVGTIDDFISGTMAAFGMGVDLATFLAIYGAVFDGDLTSYSIGGPAPSLLGLGGLLGEPTGLSGSHNKYEGDTSPVHGDLYQYGNNKPQVPQFAALYELGQKNGDSVDLNVLTQFRATRFQQSVSENPYFFLAPFSGVVVTPAAYTFIYRFMANKTAENPMGVLNGETLKSFYAITGDYPNFTVTPGHERFPDNWYKRNALDYYTIPYLVEDALAMQLQHPEFLSVGGNTGKVNSFVGVDPANLTEGVYNAPSLLKGNNAFCFGTELILQMAPSLLSGIYDDVTEALDTLTSAVTNATKGLSCPQLTSIDKSQLGQFPGYTKLRSNGGY</sequence>
<proteinExistence type="inferred from homology"/>
<dbReference type="PANTHER" id="PTHR33577:SF1">
    <property type="entry name" value="HEME HALOPEROXIDASE FAMILY PROFILE DOMAIN-CONTAINING PROTEIN"/>
    <property type="match status" value="1"/>
</dbReference>
<dbReference type="InterPro" id="IPR000028">
    <property type="entry name" value="Chloroperoxidase"/>
</dbReference>
<comment type="caution">
    <text evidence="10">The sequence shown here is derived from an EMBL/GenBank/DDBJ whole genome shotgun (WGS) entry which is preliminary data.</text>
</comment>
<evidence type="ECO:0000256" key="3">
    <source>
        <dbReference type="ARBA" id="ARBA00022617"/>
    </source>
</evidence>
<dbReference type="InterPro" id="IPR036851">
    <property type="entry name" value="Chloroperoxidase-like_sf"/>
</dbReference>
<evidence type="ECO:0000256" key="8">
    <source>
        <dbReference type="SAM" id="SignalP"/>
    </source>
</evidence>
<dbReference type="SUPFAM" id="SSF47571">
    <property type="entry name" value="Cloroperoxidase"/>
    <property type="match status" value="1"/>
</dbReference>
<feature type="chain" id="PRO_5021852163" description="Heme haloperoxidase family profile domain-containing protein" evidence="8">
    <location>
        <begin position="20"/>
        <end position="432"/>
    </location>
</feature>
<keyword evidence="2" id="KW-0575">Peroxidase</keyword>
<evidence type="ECO:0000256" key="7">
    <source>
        <dbReference type="ARBA" id="ARBA00025795"/>
    </source>
</evidence>
<name>A0A553I2E1_9PEZI</name>
<gene>
    <name evidence="10" type="ORF">FHL15_004837</name>
</gene>
<accession>A0A553I2E1</accession>
<dbReference type="Pfam" id="PF01328">
    <property type="entry name" value="Peroxidase_2"/>
    <property type="match status" value="1"/>
</dbReference>
<feature type="signal peptide" evidence="8">
    <location>
        <begin position="1"/>
        <end position="19"/>
    </location>
</feature>
<evidence type="ECO:0000259" key="9">
    <source>
        <dbReference type="PROSITE" id="PS51405"/>
    </source>
</evidence>
<dbReference type="PROSITE" id="PS51405">
    <property type="entry name" value="HEME_HALOPEROXIDASE"/>
    <property type="match status" value="1"/>
</dbReference>
<keyword evidence="5" id="KW-0560">Oxidoreductase</keyword>
<evidence type="ECO:0000313" key="11">
    <source>
        <dbReference type="Proteomes" id="UP000319160"/>
    </source>
</evidence>
<protein>
    <recommendedName>
        <fullName evidence="9">Heme haloperoxidase family profile domain-containing protein</fullName>
    </recommendedName>
</protein>
<comment type="similarity">
    <text evidence="7">Belongs to the chloroperoxidase family.</text>
</comment>
<keyword evidence="3" id="KW-0349">Heme</keyword>